<feature type="transmembrane region" description="Helical" evidence="15">
    <location>
        <begin position="29"/>
        <end position="49"/>
    </location>
</feature>
<dbReference type="GO" id="GO:0005524">
    <property type="term" value="F:ATP binding"/>
    <property type="evidence" value="ECO:0007669"/>
    <property type="project" value="UniProtKB-UniRule"/>
</dbReference>
<dbReference type="InterPro" id="IPR000719">
    <property type="entry name" value="Prot_kinase_dom"/>
</dbReference>
<evidence type="ECO:0000256" key="6">
    <source>
        <dbReference type="ARBA" id="ARBA00022692"/>
    </source>
</evidence>
<dbReference type="InterPro" id="IPR011009">
    <property type="entry name" value="Kinase-like_dom_sf"/>
</dbReference>
<feature type="domain" description="Protein kinase" evidence="16">
    <location>
        <begin position="235"/>
        <end position="466"/>
    </location>
</feature>
<dbReference type="Gene3D" id="1.10.510.10">
    <property type="entry name" value="Transferase(Phosphotransferase) domain 1"/>
    <property type="match status" value="1"/>
</dbReference>
<gene>
    <name evidence="17" type="ORF">MSPICULIGERA_LOCUS6390</name>
</gene>
<dbReference type="CDD" id="cd08215">
    <property type="entry name" value="STKc_Nek"/>
    <property type="match status" value="1"/>
</dbReference>
<protein>
    <recommendedName>
        <fullName evidence="16">Protein kinase domain-containing protein</fullName>
    </recommendedName>
</protein>
<dbReference type="Pfam" id="PF10177">
    <property type="entry name" value="DUF2371"/>
    <property type="match status" value="1"/>
</dbReference>
<comment type="caution">
    <text evidence="17">The sequence shown here is derived from an EMBL/GenBank/DDBJ whole genome shotgun (WGS) entry which is preliminary data.</text>
</comment>
<sequence length="466" mass="52162">MVSSFRARAQFLASYYMANQQTVWAACRAVIFGCIIISVGLGMTALGYFDKTLSQYQVLNNGTAEEKTDFVIAYQLKSLQYIGPVLMGIGTFILIIACVITLESRDKHAQVIHEESQEIRKRRLLSDDKEQLIERNESADQTSIPTVSLRESRRDSRMSRTSTENTGSPLFARIARPPSFGPAPLAVSIRFIPRFTAPDIQPHNRRIVAVYFKLSQLRNGVEAEVFRIPSAISNYERIRVVGKGAFGAAVLYRRREDETLVIIKEISMHQLAATERQLAKNEVEVLSRMEHPHIVSYFDSFEEDGLLLIEMEYADGGTLAQFLMACTDFIAEETISGLFEQICSAVAYLHENNVLHRDLKTANIFLTQEGDVKIGDFGISKLMGADTLSKGATTLVGTPHYLSPEMCEGKPYNEKSDMWAIGCILYETMCLAKAFDADSLPALVNRICKSQYEPVRGPYSNGMKLL</sequence>
<evidence type="ECO:0000256" key="8">
    <source>
        <dbReference type="ARBA" id="ARBA00022777"/>
    </source>
</evidence>
<organism evidence="17 18">
    <name type="scientific">Mesorhabditis spiculigera</name>
    <dbReference type="NCBI Taxonomy" id="96644"/>
    <lineage>
        <taxon>Eukaryota</taxon>
        <taxon>Metazoa</taxon>
        <taxon>Ecdysozoa</taxon>
        <taxon>Nematoda</taxon>
        <taxon>Chromadorea</taxon>
        <taxon>Rhabditida</taxon>
        <taxon>Rhabditina</taxon>
        <taxon>Rhabditomorpha</taxon>
        <taxon>Rhabditoidea</taxon>
        <taxon>Rhabditidae</taxon>
        <taxon>Mesorhabditinae</taxon>
        <taxon>Mesorhabditis</taxon>
    </lineage>
</organism>
<dbReference type="PANTHER" id="PTHR44535:SF5">
    <property type="entry name" value="PROTEIN KINASE DOMAIN-CONTAINING PROTEIN"/>
    <property type="match status" value="1"/>
</dbReference>
<dbReference type="SMART" id="SM00220">
    <property type="entry name" value="S_TKc"/>
    <property type="match status" value="1"/>
</dbReference>
<dbReference type="PROSITE" id="PS51257">
    <property type="entry name" value="PROKAR_LIPOPROTEIN"/>
    <property type="match status" value="1"/>
</dbReference>
<evidence type="ECO:0000256" key="10">
    <source>
        <dbReference type="ARBA" id="ARBA00022989"/>
    </source>
</evidence>
<dbReference type="Pfam" id="PF00069">
    <property type="entry name" value="Pkinase"/>
    <property type="match status" value="1"/>
</dbReference>
<keyword evidence="6 15" id="KW-0812">Transmembrane</keyword>
<dbReference type="InterPro" id="IPR018787">
    <property type="entry name" value="DUF2371_TMEM200"/>
</dbReference>
<name>A0AA36CGE7_9BILA</name>
<evidence type="ECO:0000259" key="16">
    <source>
        <dbReference type="PROSITE" id="PS50011"/>
    </source>
</evidence>
<keyword evidence="5" id="KW-0808">Transferase</keyword>
<dbReference type="GO" id="GO:0004674">
    <property type="term" value="F:protein serine/threonine kinase activity"/>
    <property type="evidence" value="ECO:0007669"/>
    <property type="project" value="UniProtKB-KW"/>
</dbReference>
<evidence type="ECO:0000256" key="14">
    <source>
        <dbReference type="SAM" id="MobiDB-lite"/>
    </source>
</evidence>
<dbReference type="FunFam" id="3.30.200.20:FF:000097">
    <property type="entry name" value="Probable serine/threonine-protein kinase nek1"/>
    <property type="match status" value="1"/>
</dbReference>
<comment type="similarity">
    <text evidence="2">Belongs to the TMEM200 family.</text>
</comment>
<evidence type="ECO:0000256" key="1">
    <source>
        <dbReference type="ARBA" id="ARBA00004141"/>
    </source>
</evidence>
<feature type="non-terminal residue" evidence="17">
    <location>
        <position position="1"/>
    </location>
</feature>
<dbReference type="EMBL" id="CATQJA010001587">
    <property type="protein sequence ID" value="CAJ0567855.1"/>
    <property type="molecule type" value="Genomic_DNA"/>
</dbReference>
<keyword evidence="7 12" id="KW-0547">Nucleotide-binding</keyword>
<comment type="subcellular location">
    <subcellularLocation>
        <location evidence="1">Membrane</location>
        <topology evidence="1">Multi-pass membrane protein</topology>
    </subcellularLocation>
</comment>
<evidence type="ECO:0000256" key="11">
    <source>
        <dbReference type="ARBA" id="ARBA00023136"/>
    </source>
</evidence>
<dbReference type="InterPro" id="IPR051997">
    <property type="entry name" value="STK_NEK"/>
</dbReference>
<evidence type="ECO:0000313" key="17">
    <source>
        <dbReference type="EMBL" id="CAJ0567855.1"/>
    </source>
</evidence>
<evidence type="ECO:0000256" key="3">
    <source>
        <dbReference type="ARBA" id="ARBA00010886"/>
    </source>
</evidence>
<evidence type="ECO:0000256" key="7">
    <source>
        <dbReference type="ARBA" id="ARBA00022741"/>
    </source>
</evidence>
<keyword evidence="8" id="KW-0418">Kinase</keyword>
<dbReference type="PROSITE" id="PS00107">
    <property type="entry name" value="PROTEIN_KINASE_ATP"/>
    <property type="match status" value="1"/>
</dbReference>
<dbReference type="InterPro" id="IPR008271">
    <property type="entry name" value="Ser/Thr_kinase_AS"/>
</dbReference>
<evidence type="ECO:0000256" key="13">
    <source>
        <dbReference type="RuleBase" id="RU000304"/>
    </source>
</evidence>
<keyword evidence="11 15" id="KW-0472">Membrane</keyword>
<comment type="similarity">
    <text evidence="3">Belongs to the protein kinase superfamily. NEK Ser/Thr protein kinase family. NIMA subfamily.</text>
</comment>
<dbReference type="AlphaFoldDB" id="A0AA36CGE7"/>
<keyword evidence="18" id="KW-1185">Reference proteome</keyword>
<keyword evidence="10 15" id="KW-1133">Transmembrane helix</keyword>
<feature type="transmembrane region" description="Helical" evidence="15">
    <location>
        <begin position="81"/>
        <end position="102"/>
    </location>
</feature>
<dbReference type="PROSITE" id="PS00108">
    <property type="entry name" value="PROTEIN_KINASE_ST"/>
    <property type="match status" value="1"/>
</dbReference>
<keyword evidence="9 12" id="KW-0067">ATP-binding</keyword>
<evidence type="ECO:0000256" key="2">
    <source>
        <dbReference type="ARBA" id="ARBA00005308"/>
    </source>
</evidence>
<keyword evidence="4 13" id="KW-0723">Serine/threonine-protein kinase</keyword>
<proteinExistence type="inferred from homology"/>
<evidence type="ECO:0000256" key="9">
    <source>
        <dbReference type="ARBA" id="ARBA00022840"/>
    </source>
</evidence>
<dbReference type="InterPro" id="IPR017441">
    <property type="entry name" value="Protein_kinase_ATP_BS"/>
</dbReference>
<evidence type="ECO:0000313" key="18">
    <source>
        <dbReference type="Proteomes" id="UP001177023"/>
    </source>
</evidence>
<evidence type="ECO:0000256" key="12">
    <source>
        <dbReference type="PROSITE-ProRule" id="PRU10141"/>
    </source>
</evidence>
<evidence type="ECO:0000256" key="5">
    <source>
        <dbReference type="ARBA" id="ARBA00022679"/>
    </source>
</evidence>
<dbReference type="PROSITE" id="PS50011">
    <property type="entry name" value="PROTEIN_KINASE_DOM"/>
    <property type="match status" value="1"/>
</dbReference>
<dbReference type="GO" id="GO:0016020">
    <property type="term" value="C:membrane"/>
    <property type="evidence" value="ECO:0007669"/>
    <property type="project" value="UniProtKB-SubCell"/>
</dbReference>
<evidence type="ECO:0000256" key="15">
    <source>
        <dbReference type="SAM" id="Phobius"/>
    </source>
</evidence>
<evidence type="ECO:0000256" key="4">
    <source>
        <dbReference type="ARBA" id="ARBA00022527"/>
    </source>
</evidence>
<feature type="region of interest" description="Disordered" evidence="14">
    <location>
        <begin position="135"/>
        <end position="173"/>
    </location>
</feature>
<reference evidence="17" key="1">
    <citation type="submission" date="2023-06" db="EMBL/GenBank/DDBJ databases">
        <authorList>
            <person name="Delattre M."/>
        </authorList>
    </citation>
    <scope>NUCLEOTIDE SEQUENCE</scope>
    <source>
        <strain evidence="17">AF72</strain>
    </source>
</reference>
<dbReference type="Proteomes" id="UP001177023">
    <property type="component" value="Unassembled WGS sequence"/>
</dbReference>
<feature type="binding site" evidence="12">
    <location>
        <position position="264"/>
    </location>
    <ligand>
        <name>ATP</name>
        <dbReference type="ChEBI" id="CHEBI:30616"/>
    </ligand>
</feature>
<accession>A0AA36CGE7</accession>
<dbReference type="SUPFAM" id="SSF56112">
    <property type="entry name" value="Protein kinase-like (PK-like)"/>
    <property type="match status" value="1"/>
</dbReference>
<dbReference type="PANTHER" id="PTHR44535">
    <property type="entry name" value="PROTEIN CBG16200"/>
    <property type="match status" value="1"/>
</dbReference>